<gene>
    <name evidence="2" type="ORF">B7463_g4219</name>
</gene>
<evidence type="ECO:0000256" key="1">
    <source>
        <dbReference type="SAM" id="MobiDB-lite"/>
    </source>
</evidence>
<proteinExistence type="predicted"/>
<feature type="region of interest" description="Disordered" evidence="1">
    <location>
        <begin position="229"/>
        <end position="271"/>
    </location>
</feature>
<protein>
    <submittedName>
        <fullName evidence="2">Uncharacterized protein</fullName>
    </submittedName>
</protein>
<keyword evidence="3" id="KW-1185">Reference proteome</keyword>
<dbReference type="EMBL" id="NCSJ02000061">
    <property type="protein sequence ID" value="RFU32138.1"/>
    <property type="molecule type" value="Genomic_DNA"/>
</dbReference>
<dbReference type="Proteomes" id="UP000258309">
    <property type="component" value="Unassembled WGS sequence"/>
</dbReference>
<feature type="compositionally biased region" description="Acidic residues" evidence="1">
    <location>
        <begin position="555"/>
        <end position="564"/>
    </location>
</feature>
<dbReference type="AlphaFoldDB" id="A0A3E2HFD2"/>
<feature type="non-terminal residue" evidence="2">
    <location>
        <position position="1"/>
    </location>
</feature>
<comment type="caution">
    <text evidence="2">The sequence shown here is derived from an EMBL/GenBank/DDBJ whole genome shotgun (WGS) entry which is preliminary data.</text>
</comment>
<dbReference type="OrthoDB" id="3559283at2759"/>
<feature type="non-terminal residue" evidence="2">
    <location>
        <position position="574"/>
    </location>
</feature>
<feature type="region of interest" description="Disordered" evidence="1">
    <location>
        <begin position="423"/>
        <end position="459"/>
    </location>
</feature>
<accession>A0A3E2HFD2</accession>
<feature type="region of interest" description="Disordered" evidence="1">
    <location>
        <begin position="537"/>
        <end position="574"/>
    </location>
</feature>
<feature type="compositionally biased region" description="Polar residues" evidence="1">
    <location>
        <begin position="256"/>
        <end position="271"/>
    </location>
</feature>
<evidence type="ECO:0000313" key="2">
    <source>
        <dbReference type="EMBL" id="RFU32138.1"/>
    </source>
</evidence>
<sequence length="574" mass="64602">MSGSYEENGTGPSQEQTKKYDEMQLQYNRTLALGWAIAGIPSSPDHEKYLKMKEHEKYLKTKEQRTESSADLCKISLGQGRQNNSGDVQYRSAQIFDETIADLRPVRVIEDSACRVNFITPSLVNFCNLIVEPAELVKIVTLMGEFISDRGARVQWIGRGENKGSDFCYISPKNVGLGILMLVGTQFLNNHPDVFHLAEESEPGFLNVQTKVKEAEQVQIQANEELANKQSAELETSKKRKKLSKQEEEWQRYRPTGSTSRNSRSQDTSCCDSYTEIKGRQEKCTERRMEEVAKARRLIRLPGTQVPGNSSSSVASALTDATSLELEHRELENEKSDSYRMPFLSITVLKTNTSLMVSSEDRIAASLREMVEAILEAAFNQGKRFKSIDALRNHLKEFFAEGFITTNSEVILDCYLRQQAARDEHQPSSPPLSDRSQVGEPETSPEADDCLEKSDTSIPEFSSDKNNTLLAFYDPQLNRFNLISARTCKGDVSYISTKCTDGRCFPIQNGEIILPWVYPGKKELSRTRFRLIHPDKLPPSCDSALAENHGKDDKEDIEEMEEPAMDPQSNATGA</sequence>
<evidence type="ECO:0000313" key="3">
    <source>
        <dbReference type="Proteomes" id="UP000258309"/>
    </source>
</evidence>
<name>A0A3E2HFD2_SCYLI</name>
<organism evidence="2 3">
    <name type="scientific">Scytalidium lignicola</name>
    <name type="common">Hyphomycete</name>
    <dbReference type="NCBI Taxonomy" id="5539"/>
    <lineage>
        <taxon>Eukaryota</taxon>
        <taxon>Fungi</taxon>
        <taxon>Dikarya</taxon>
        <taxon>Ascomycota</taxon>
        <taxon>Pezizomycotina</taxon>
        <taxon>Leotiomycetes</taxon>
        <taxon>Leotiomycetes incertae sedis</taxon>
        <taxon>Scytalidium</taxon>
    </lineage>
</organism>
<reference evidence="2 3" key="1">
    <citation type="submission" date="2018-05" db="EMBL/GenBank/DDBJ databases">
        <title>Draft genome sequence of Scytalidium lignicola DSM 105466, a ubiquitous saprotrophic fungus.</title>
        <authorList>
            <person name="Buettner E."/>
            <person name="Gebauer A.M."/>
            <person name="Hofrichter M."/>
            <person name="Liers C."/>
            <person name="Kellner H."/>
        </authorList>
    </citation>
    <scope>NUCLEOTIDE SEQUENCE [LARGE SCALE GENOMIC DNA]</scope>
    <source>
        <strain evidence="2 3">DSM 105466</strain>
    </source>
</reference>